<dbReference type="Proteomes" id="UP000050794">
    <property type="component" value="Unassembled WGS sequence"/>
</dbReference>
<name>A0A183U8Y2_TOXCA</name>
<reference evidence="2" key="1">
    <citation type="submission" date="2016-06" db="UniProtKB">
        <authorList>
            <consortium name="WormBaseParasite"/>
        </authorList>
    </citation>
    <scope>IDENTIFICATION</scope>
</reference>
<dbReference type="AlphaFoldDB" id="A0A183U8Y2"/>
<dbReference type="WBParaSite" id="TCNE_0000495201-mRNA-1">
    <property type="protein sequence ID" value="TCNE_0000495201-mRNA-1"/>
    <property type="gene ID" value="TCNE_0000495201"/>
</dbReference>
<proteinExistence type="predicted"/>
<evidence type="ECO:0000313" key="2">
    <source>
        <dbReference type="WBParaSite" id="TCNE_0000495201-mRNA-1"/>
    </source>
</evidence>
<sequence length="161" mass="18509">LEALPVETMLHFCEVAVRKELSSCLRKVEAELSLKKEEVVKLRSEIDHLRVMSISAGVNVPSVAVANGQRKSSGSPQTVNDDTLYNFMFYLVHDNVLSESLSFSFHTIQTEATAKREVKWHLRRMFRAARHIFSPLFSQGQRIEQKLMALKAWKIFLEIFD</sequence>
<protein>
    <submittedName>
        <fullName evidence="2">Lzipper-MIP1 domain-containing protein</fullName>
    </submittedName>
</protein>
<keyword evidence="1" id="KW-1185">Reference proteome</keyword>
<organism evidence="1 2">
    <name type="scientific">Toxocara canis</name>
    <name type="common">Canine roundworm</name>
    <dbReference type="NCBI Taxonomy" id="6265"/>
    <lineage>
        <taxon>Eukaryota</taxon>
        <taxon>Metazoa</taxon>
        <taxon>Ecdysozoa</taxon>
        <taxon>Nematoda</taxon>
        <taxon>Chromadorea</taxon>
        <taxon>Rhabditida</taxon>
        <taxon>Spirurina</taxon>
        <taxon>Ascaridomorpha</taxon>
        <taxon>Ascaridoidea</taxon>
        <taxon>Toxocaridae</taxon>
        <taxon>Toxocara</taxon>
    </lineage>
</organism>
<evidence type="ECO:0000313" key="1">
    <source>
        <dbReference type="Proteomes" id="UP000050794"/>
    </source>
</evidence>
<accession>A0A183U8Y2</accession>